<evidence type="ECO:0000313" key="1">
    <source>
        <dbReference type="EMBL" id="EJW03613.1"/>
    </source>
</evidence>
<dbReference type="InParanoid" id="J8ZVE8"/>
<dbReference type="AlphaFoldDB" id="J8ZVE8"/>
<dbReference type="Proteomes" id="UP000003163">
    <property type="component" value="Unassembled WGS sequence"/>
</dbReference>
<sequence length="104" mass="12661">MNLNLIKQVIHSDQKVVYINRFCKFFFINKLFQENEIILRHNICTQKICLNNIYRNSKSCNCFVFCFVYLFNMDVTEARLHLFIHQFDISWPSECPQSFYFTKN</sequence>
<reference evidence="2" key="2">
    <citation type="submission" date="2015-07" db="EMBL/GenBank/DDBJ databases">
        <title>Contrasting host-pathogen interactions and genome evolution in two generalist and specialist microsporidian pathogens of mosquitoes.</title>
        <authorList>
            <consortium name="The Broad Institute Genomics Platform"/>
            <consortium name="The Broad Institute Genome Sequencing Center for Infectious Disease"/>
            <person name="Cuomo C.A."/>
            <person name="Sanscrainte N.D."/>
            <person name="Goldberg J.M."/>
            <person name="Heiman D."/>
            <person name="Young S."/>
            <person name="Zeng Q."/>
            <person name="Becnel J.J."/>
            <person name="Birren B.W."/>
        </authorList>
    </citation>
    <scope>NUCLEOTIDE SEQUENCE [LARGE SCALE GENOMIC DNA]</scope>
    <source>
        <strain evidence="2">USNM 41457</strain>
    </source>
</reference>
<evidence type="ECO:0000313" key="2">
    <source>
        <dbReference type="Proteomes" id="UP000003163"/>
    </source>
</evidence>
<gene>
    <name evidence="1" type="ORF">EDEG_02063</name>
</gene>
<comment type="caution">
    <text evidence="1">The sequence shown here is derived from an EMBL/GenBank/DDBJ whole genome shotgun (WGS) entry which is preliminary data.</text>
</comment>
<name>J8ZVE8_EDHAE</name>
<organism evidence="1 2">
    <name type="scientific">Edhazardia aedis (strain USNM 41457)</name>
    <name type="common">Microsporidian parasite</name>
    <dbReference type="NCBI Taxonomy" id="1003232"/>
    <lineage>
        <taxon>Eukaryota</taxon>
        <taxon>Fungi</taxon>
        <taxon>Fungi incertae sedis</taxon>
        <taxon>Microsporidia</taxon>
        <taxon>Edhazardia</taxon>
    </lineage>
</organism>
<dbReference type="EMBL" id="AFBI03000033">
    <property type="protein sequence ID" value="EJW03613.1"/>
    <property type="molecule type" value="Genomic_DNA"/>
</dbReference>
<dbReference type="VEuPathDB" id="MicrosporidiaDB:EDEG_02063"/>
<accession>J8ZVE8</accession>
<protein>
    <submittedName>
        <fullName evidence="1">Uncharacterized protein</fullName>
    </submittedName>
</protein>
<dbReference type="HOGENOM" id="CLU_2250097_0_0_1"/>
<proteinExistence type="predicted"/>
<reference evidence="1 2" key="1">
    <citation type="submission" date="2011-08" db="EMBL/GenBank/DDBJ databases">
        <authorList>
            <person name="Liu Z.J."/>
            <person name="Shi F.L."/>
            <person name="Lu J.Q."/>
            <person name="Li M."/>
            <person name="Wang Z.L."/>
        </authorList>
    </citation>
    <scope>NUCLEOTIDE SEQUENCE [LARGE SCALE GENOMIC DNA]</scope>
    <source>
        <strain evidence="1 2">USNM 41457</strain>
    </source>
</reference>
<keyword evidence="2" id="KW-1185">Reference proteome</keyword>